<dbReference type="AlphaFoldDB" id="A0A5S4GSD2"/>
<organism evidence="1 2">
    <name type="scientific">Nonomuraea zeae</name>
    <dbReference type="NCBI Taxonomy" id="1642303"/>
    <lineage>
        <taxon>Bacteria</taxon>
        <taxon>Bacillati</taxon>
        <taxon>Actinomycetota</taxon>
        <taxon>Actinomycetes</taxon>
        <taxon>Streptosporangiales</taxon>
        <taxon>Streptosporangiaceae</taxon>
        <taxon>Nonomuraea</taxon>
    </lineage>
</organism>
<reference evidence="1 2" key="1">
    <citation type="submission" date="2019-05" db="EMBL/GenBank/DDBJ databases">
        <title>Draft genome sequence of Nonomuraea zeae DSM 100528.</title>
        <authorList>
            <person name="Saricaoglu S."/>
            <person name="Isik K."/>
        </authorList>
    </citation>
    <scope>NUCLEOTIDE SEQUENCE [LARGE SCALE GENOMIC DNA]</scope>
    <source>
        <strain evidence="1 2">DSM 100528</strain>
    </source>
</reference>
<proteinExistence type="predicted"/>
<dbReference type="Proteomes" id="UP000306628">
    <property type="component" value="Unassembled WGS sequence"/>
</dbReference>
<sequence>MMGCLARTPGAGGSRQALHDGIALFTHYMSAERRARLPIDTFETFFGGRSIAVRIRSAR</sequence>
<evidence type="ECO:0000313" key="1">
    <source>
        <dbReference type="EMBL" id="TMR35868.1"/>
    </source>
</evidence>
<accession>A0A5S4GSD2</accession>
<name>A0A5S4GSD2_9ACTN</name>
<evidence type="ECO:0000313" key="2">
    <source>
        <dbReference type="Proteomes" id="UP000306628"/>
    </source>
</evidence>
<gene>
    <name evidence="1" type="ORF">ETD85_12360</name>
</gene>
<dbReference type="RefSeq" id="WP_138689806.1">
    <property type="nucleotide sequence ID" value="NZ_JBHSAZ010000024.1"/>
</dbReference>
<comment type="caution">
    <text evidence="1">The sequence shown here is derived from an EMBL/GenBank/DDBJ whole genome shotgun (WGS) entry which is preliminary data.</text>
</comment>
<dbReference type="EMBL" id="VCKX01000029">
    <property type="protein sequence ID" value="TMR35868.1"/>
    <property type="molecule type" value="Genomic_DNA"/>
</dbReference>
<keyword evidence="2" id="KW-1185">Reference proteome</keyword>
<protein>
    <submittedName>
        <fullName evidence="1">Uncharacterized protein</fullName>
    </submittedName>
</protein>